<dbReference type="PIRSF" id="PIRSF006648">
    <property type="entry name" value="DrrB"/>
    <property type="match status" value="1"/>
</dbReference>
<dbReference type="EMBL" id="CP001102">
    <property type="protein sequence ID" value="ACP21011.1"/>
    <property type="molecule type" value="Genomic_DNA"/>
</dbReference>
<accession>C3L3X0</accession>
<dbReference type="InterPro" id="IPR013525">
    <property type="entry name" value="ABC2_TM"/>
</dbReference>
<dbReference type="GO" id="GO:0140359">
    <property type="term" value="F:ABC-type transporter activity"/>
    <property type="evidence" value="ECO:0007669"/>
    <property type="project" value="InterPro"/>
</dbReference>
<dbReference type="PANTHER" id="PTHR43229">
    <property type="entry name" value="NODULATION PROTEIN J"/>
    <property type="match status" value="1"/>
</dbReference>
<evidence type="ECO:0000313" key="7">
    <source>
        <dbReference type="EMBL" id="ACP21011.1"/>
    </source>
</evidence>
<dbReference type="HOGENOM" id="CLU_039483_2_3_10"/>
<feature type="transmembrane region" description="Helical" evidence="5">
    <location>
        <begin position="21"/>
        <end position="38"/>
    </location>
</feature>
<evidence type="ECO:0000256" key="1">
    <source>
        <dbReference type="ARBA" id="ARBA00004141"/>
    </source>
</evidence>
<feature type="transmembrane region" description="Helical" evidence="5">
    <location>
        <begin position="133"/>
        <end position="157"/>
    </location>
</feature>
<evidence type="ECO:0000259" key="6">
    <source>
        <dbReference type="PROSITE" id="PS51012"/>
    </source>
</evidence>
<sequence length="251" mass="27859">MLKDIQLLFMRKLMETRRNPVFMFMSLTTPLLYLILFAPLLKSLTFSKTFPTNNVLTVFVPGMLTLVAFGGGLFVGFGIIEELRSGVIERFRVTPISRFSILAGMVLQDVVVTLASAMFFILIALPFGFRINIAGLALLIVLLGLLVATTSSFSYAVGLITKSEDKLAPITHGINMPLTLLSGMMLPMSLAPTWLKTIAHFNPVYYVVEAARHLTVGELTDINVGYAFLFMIPVTCFVMWWATRVFSKAVM</sequence>
<feature type="transmembrane region" description="Helical" evidence="5">
    <location>
        <begin position="101"/>
        <end position="127"/>
    </location>
</feature>
<feature type="transmembrane region" description="Helical" evidence="5">
    <location>
        <begin position="224"/>
        <end position="242"/>
    </location>
</feature>
<feature type="domain" description="ABC transmembrane type-2" evidence="6">
    <location>
        <begin position="21"/>
        <end position="249"/>
    </location>
</feature>
<keyword evidence="5" id="KW-1003">Cell membrane</keyword>
<comment type="similarity">
    <text evidence="5">Belongs to the ABC-2 integral membrane protein family.</text>
</comment>
<dbReference type="AlphaFoldDB" id="C3L3X0"/>
<dbReference type="InterPro" id="IPR051784">
    <property type="entry name" value="Nod_factor_ABC_transporter"/>
</dbReference>
<feature type="transmembrane region" description="Helical" evidence="5">
    <location>
        <begin position="58"/>
        <end position="80"/>
    </location>
</feature>
<dbReference type="KEGG" id="aas:Aasi_1730"/>
<evidence type="ECO:0000313" key="8">
    <source>
        <dbReference type="Proteomes" id="UP000001227"/>
    </source>
</evidence>
<keyword evidence="2 5" id="KW-0812">Transmembrane</keyword>
<proteinExistence type="inferred from homology"/>
<keyword evidence="5" id="KW-0813">Transport</keyword>
<evidence type="ECO:0000256" key="5">
    <source>
        <dbReference type="RuleBase" id="RU361157"/>
    </source>
</evidence>
<dbReference type="InterPro" id="IPR000412">
    <property type="entry name" value="ABC_2_transport"/>
</dbReference>
<dbReference type="InterPro" id="IPR047817">
    <property type="entry name" value="ABC2_TM_bact-type"/>
</dbReference>
<dbReference type="PANTHER" id="PTHR43229:SF3">
    <property type="entry name" value="ABC-TYPE MULTIDRUG TRANSPORT SYSTEM, PERMEASE COMPONENT"/>
    <property type="match status" value="1"/>
</dbReference>
<dbReference type="Proteomes" id="UP000001227">
    <property type="component" value="Chromosome"/>
</dbReference>
<protein>
    <recommendedName>
        <fullName evidence="5">Transport permease protein</fullName>
    </recommendedName>
</protein>
<organism evidence="7 8">
    <name type="scientific">Amoebophilus asiaticus (strain 5a2)</name>
    <dbReference type="NCBI Taxonomy" id="452471"/>
    <lineage>
        <taxon>Bacteria</taxon>
        <taxon>Pseudomonadati</taxon>
        <taxon>Bacteroidota</taxon>
        <taxon>Cytophagia</taxon>
        <taxon>Cytophagales</taxon>
        <taxon>Amoebophilaceae</taxon>
        <taxon>Candidatus Amoebophilus</taxon>
    </lineage>
</organism>
<evidence type="ECO:0000256" key="2">
    <source>
        <dbReference type="ARBA" id="ARBA00022692"/>
    </source>
</evidence>
<comment type="subcellular location">
    <subcellularLocation>
        <location evidence="5">Cell membrane</location>
        <topology evidence="5">Multi-pass membrane protein</topology>
    </subcellularLocation>
    <subcellularLocation>
        <location evidence="1">Membrane</location>
        <topology evidence="1">Multi-pass membrane protein</topology>
    </subcellularLocation>
</comment>
<dbReference type="RefSeq" id="WP_012473002.1">
    <property type="nucleotide sequence ID" value="NC_010830.1"/>
</dbReference>
<dbReference type="Pfam" id="PF01061">
    <property type="entry name" value="ABC2_membrane"/>
    <property type="match status" value="1"/>
</dbReference>
<keyword evidence="3 5" id="KW-1133">Transmembrane helix</keyword>
<evidence type="ECO:0000256" key="4">
    <source>
        <dbReference type="ARBA" id="ARBA00023136"/>
    </source>
</evidence>
<gene>
    <name evidence="7" type="ordered locus">Aasi_1730</name>
</gene>
<dbReference type="GO" id="GO:0043190">
    <property type="term" value="C:ATP-binding cassette (ABC) transporter complex"/>
    <property type="evidence" value="ECO:0007669"/>
    <property type="project" value="InterPro"/>
</dbReference>
<keyword evidence="8" id="KW-1185">Reference proteome</keyword>
<evidence type="ECO:0000256" key="3">
    <source>
        <dbReference type="ARBA" id="ARBA00022989"/>
    </source>
</evidence>
<dbReference type="eggNOG" id="COG0842">
    <property type="taxonomic scope" value="Bacteria"/>
</dbReference>
<name>C3L3X0_AMOA5</name>
<dbReference type="PROSITE" id="PS51012">
    <property type="entry name" value="ABC_TM2"/>
    <property type="match status" value="1"/>
</dbReference>
<feature type="transmembrane region" description="Helical" evidence="5">
    <location>
        <begin position="178"/>
        <end position="195"/>
    </location>
</feature>
<keyword evidence="4 5" id="KW-0472">Membrane</keyword>
<reference evidence="7 8" key="1">
    <citation type="journal article" date="2010" name="J. Bacteriol.">
        <title>The genome of the amoeba symbiont 'Candidatus Amoebophilus asiaticus' reveals common mechanisms for host cell interaction among amoeba-associated bacteria.</title>
        <authorList>
            <person name="Schmitz-Esser S."/>
            <person name="Tischler P."/>
            <person name="Arnold R."/>
            <person name="Montanaro J."/>
            <person name="Wagner M."/>
            <person name="Rattei T."/>
            <person name="Horn M."/>
        </authorList>
    </citation>
    <scope>NUCLEOTIDE SEQUENCE [LARGE SCALE GENOMIC DNA]</scope>
    <source>
        <strain evidence="7 8">5a2</strain>
    </source>
</reference>
<dbReference type="STRING" id="452471.Aasi_1730"/>